<organism evidence="7 8">
    <name type="scientific">Sitophilus oryzae</name>
    <name type="common">Rice weevil</name>
    <name type="synonym">Curculio oryzae</name>
    <dbReference type="NCBI Taxonomy" id="7048"/>
    <lineage>
        <taxon>Eukaryota</taxon>
        <taxon>Metazoa</taxon>
        <taxon>Ecdysozoa</taxon>
        <taxon>Arthropoda</taxon>
        <taxon>Hexapoda</taxon>
        <taxon>Insecta</taxon>
        <taxon>Pterygota</taxon>
        <taxon>Neoptera</taxon>
        <taxon>Endopterygota</taxon>
        <taxon>Coleoptera</taxon>
        <taxon>Polyphaga</taxon>
        <taxon>Cucujiformia</taxon>
        <taxon>Curculionidae</taxon>
        <taxon>Dryophthorinae</taxon>
        <taxon>Sitophilus</taxon>
    </lineage>
</organism>
<evidence type="ECO:0000313" key="7">
    <source>
        <dbReference type="Proteomes" id="UP000504635"/>
    </source>
</evidence>
<dbReference type="InParanoid" id="A0A6J2YB14"/>
<evidence type="ECO:0000256" key="4">
    <source>
        <dbReference type="ARBA" id="ARBA00022989"/>
    </source>
</evidence>
<accession>A0A6J2YB14</accession>
<dbReference type="AlphaFoldDB" id="A0A6J2YB14"/>
<dbReference type="SUPFAM" id="SSF48652">
    <property type="entry name" value="Tetraspanin"/>
    <property type="match status" value="1"/>
</dbReference>
<feature type="transmembrane region" description="Helical" evidence="6">
    <location>
        <begin position="92"/>
        <end position="111"/>
    </location>
</feature>
<keyword evidence="7" id="KW-1185">Reference proteome</keyword>
<dbReference type="Gene3D" id="1.10.1450.10">
    <property type="entry name" value="Tetraspanin"/>
    <property type="match status" value="1"/>
</dbReference>
<dbReference type="OrthoDB" id="10051815at2759"/>
<dbReference type="Proteomes" id="UP000504635">
    <property type="component" value="Unplaced"/>
</dbReference>
<feature type="transmembrane region" description="Helical" evidence="6">
    <location>
        <begin position="16"/>
        <end position="39"/>
    </location>
</feature>
<dbReference type="RefSeq" id="XP_030760389.1">
    <property type="nucleotide sequence ID" value="XM_030904529.1"/>
</dbReference>
<dbReference type="PANTHER" id="PTHR19282">
    <property type="entry name" value="TETRASPANIN"/>
    <property type="match status" value="1"/>
</dbReference>
<dbReference type="GO" id="GO:0005886">
    <property type="term" value="C:plasma membrane"/>
    <property type="evidence" value="ECO:0007669"/>
    <property type="project" value="TreeGrafter"/>
</dbReference>
<dbReference type="PIRSF" id="PIRSF002419">
    <property type="entry name" value="Tetraspanin"/>
    <property type="match status" value="1"/>
</dbReference>
<evidence type="ECO:0000313" key="8">
    <source>
        <dbReference type="RefSeq" id="XP_030760389.1"/>
    </source>
</evidence>
<feature type="transmembrane region" description="Helical" evidence="6">
    <location>
        <begin position="59"/>
        <end position="80"/>
    </location>
</feature>
<comment type="similarity">
    <text evidence="2 6">Belongs to the tetraspanin (TM4SF) family.</text>
</comment>
<evidence type="ECO:0000256" key="2">
    <source>
        <dbReference type="ARBA" id="ARBA00006840"/>
    </source>
</evidence>
<dbReference type="KEGG" id="soy:115885577"/>
<proteinExistence type="inferred from homology"/>
<dbReference type="FunCoup" id="A0A6J2YB14">
    <property type="interactions" value="30"/>
</dbReference>
<keyword evidence="3 6" id="KW-0812">Transmembrane</keyword>
<keyword evidence="4 6" id="KW-1133">Transmembrane helix</keyword>
<dbReference type="CDD" id="cd03127">
    <property type="entry name" value="tetraspanin_LEL"/>
    <property type="match status" value="1"/>
</dbReference>
<dbReference type="Pfam" id="PF00335">
    <property type="entry name" value="Tetraspanin"/>
    <property type="match status" value="1"/>
</dbReference>
<feature type="transmembrane region" description="Helical" evidence="6">
    <location>
        <begin position="212"/>
        <end position="237"/>
    </location>
</feature>
<dbReference type="InterPro" id="IPR018499">
    <property type="entry name" value="Tetraspanin/Peripherin"/>
</dbReference>
<evidence type="ECO:0000256" key="3">
    <source>
        <dbReference type="ARBA" id="ARBA00022692"/>
    </source>
</evidence>
<dbReference type="InterPro" id="IPR000301">
    <property type="entry name" value="Tetraspanin_animals"/>
</dbReference>
<dbReference type="GeneID" id="115885577"/>
<sequence length="282" mass="32225">MASQKDLDFGMRCIKYMLCVANVMFVLVGLLLISIGYTIKSIYTNFEEFMETYYYNPATLSIVIGFFIFIIAMFGCVGAIRKSTFLVNTYAFLLSLVLVLEISVCIAAYAMRSNIENNIAYNMRVAMSHYDMEYNAFTWNSTQYNLQCCGVDYYEDWNVYSERTNFPLVAVEVNNQTMHMPTTCCEFEVCTPGSIYLRGCLPRLSSIISQCALLLAVGALCVSMIQVLGIVFAHMLAKSIRKLKTQMLIAKEERRRHFYEQMVKNESEKSKKDIFAPQESNA</sequence>
<dbReference type="PANTHER" id="PTHR19282:SF28">
    <property type="entry name" value="TETRASPANIN"/>
    <property type="match status" value="1"/>
</dbReference>
<reference evidence="8" key="1">
    <citation type="submission" date="2025-08" db="UniProtKB">
        <authorList>
            <consortium name="RefSeq"/>
        </authorList>
    </citation>
    <scope>IDENTIFICATION</scope>
    <source>
        <tissue evidence="8">Gonads</tissue>
    </source>
</reference>
<dbReference type="PRINTS" id="PR00259">
    <property type="entry name" value="TMFOUR"/>
</dbReference>
<evidence type="ECO:0000256" key="5">
    <source>
        <dbReference type="ARBA" id="ARBA00023136"/>
    </source>
</evidence>
<keyword evidence="5 6" id="KW-0472">Membrane</keyword>
<comment type="subcellular location">
    <subcellularLocation>
        <location evidence="1 6">Membrane</location>
        <topology evidence="1 6">Multi-pass membrane protein</topology>
    </subcellularLocation>
</comment>
<evidence type="ECO:0000256" key="6">
    <source>
        <dbReference type="RuleBase" id="RU361218"/>
    </source>
</evidence>
<gene>
    <name evidence="8" type="primary">LOC115885577</name>
</gene>
<protein>
    <recommendedName>
        <fullName evidence="6">Tetraspanin</fullName>
    </recommendedName>
</protein>
<evidence type="ECO:0000256" key="1">
    <source>
        <dbReference type="ARBA" id="ARBA00004141"/>
    </source>
</evidence>
<dbReference type="InterPro" id="IPR008952">
    <property type="entry name" value="Tetraspanin_EC2_sf"/>
</dbReference>
<name>A0A6J2YB14_SITOR</name>